<proteinExistence type="inferred from homology"/>
<keyword evidence="1" id="KW-0233">DNA recombination</keyword>
<dbReference type="GO" id="GO:0005524">
    <property type="term" value="F:ATP binding"/>
    <property type="evidence" value="ECO:0007669"/>
    <property type="project" value="UniProtKB-KW"/>
</dbReference>
<comment type="similarity">
    <text evidence="1">Belongs to the helicase family.</text>
</comment>
<keyword evidence="1" id="KW-0227">DNA damage</keyword>
<keyword evidence="4" id="KW-1185">Reference proteome</keyword>
<dbReference type="SUPFAM" id="SSF52540">
    <property type="entry name" value="P-loop containing nucleoside triphosphate hydrolases"/>
    <property type="match status" value="1"/>
</dbReference>
<dbReference type="GO" id="GO:0043139">
    <property type="term" value="F:5'-3' DNA helicase activity"/>
    <property type="evidence" value="ECO:0007669"/>
    <property type="project" value="UniProtKB-EC"/>
</dbReference>
<keyword evidence="1" id="KW-0347">Helicase</keyword>
<dbReference type="EC" id="5.6.2.3" evidence="1"/>
<dbReference type="EMBL" id="LUGH01000817">
    <property type="protein sequence ID" value="OBZ82660.1"/>
    <property type="molecule type" value="Genomic_DNA"/>
</dbReference>
<dbReference type="PANTHER" id="PTHR10492:SF57">
    <property type="entry name" value="ATP-DEPENDENT DNA HELICASE"/>
    <property type="match status" value="1"/>
</dbReference>
<dbReference type="Pfam" id="PF05970">
    <property type="entry name" value="PIF1"/>
    <property type="match status" value="1"/>
</dbReference>
<evidence type="ECO:0000313" key="3">
    <source>
        <dbReference type="EMBL" id="OBZ82660.1"/>
    </source>
</evidence>
<keyword evidence="1" id="KW-0067">ATP-binding</keyword>
<sequence length="864" mass="98770">MLINNTPETEQARKKARIARNQHISTPVVCSYCNEEGHSRSTSRLCRSYFGSSSTAALTDDITPVNQVENNTSVDQVNDSSSMDEVENANPISDWNECLSEDHCTTDCPILFYKNNPEMNAYKVAQDRSKLSQLKRHDFGRMKFKYSFCHAMMWLDERATVSKSEPLFQLCCGKGRYILKDFEPLPPLLTGLLTNTDPVSKEFQSNIRAYSNALSFTSLGVKLDHSVNNDRMGAYAFRIHGNVYHRIGASLYPEDGAAPSFAQKYVYNAASELQNRLHRMLFLASDTLHQLQSLMHSVNPYARDFKTMADLENEVPGGLAEVSMIFRSEGTPNPCCYNSPTHNTKIGVLIINGEDHRNVNKPIHRDIVIRLKNNDSAENGLQSINEINQHYGSMHYVLIFPRGQPGWNINMRTANGLRKVTIMQFYRYHLRLFSFPLHNEFPHHQRLSVHFPDQQPVYFDGEDQLDNIINRNQKCTTLTGWFEANREYESARQISYIEFLEHFVWVKEKEKNYWKIKERGQGGTLGRIYAISPKDSEKYCLCMLLYHVKGATSFDYLRTVNGISYSSFREAAYALNLLNDDSEWITCLEEASHYKNATSLRNLFAIILVFNNPSDPFQLWNKFSNDLSEDFLHKKRLLLPDLDVQMDKQIYDCALYNIEEQLQDYGFSLNNYLGFTLPPIDPRGTYSGLLTEDQMLEPLIIREYLVLNAIASLEPEQQFAFNQDHQAVFDHVMNMIENQHIVEPKVIFLDGLGGTGKTYLFNALIDATRRNHGIALAVAASRTAALLLKGGKTAHSLFKIPLKCDMHTMCSFTPASPTDQLIRSAKLILWDEASMISKDVLEAVDRSFKDICKQINPAFENVPF</sequence>
<organism evidence="3 4">
    <name type="scientific">Choanephora cucurbitarum</name>
    <dbReference type="NCBI Taxonomy" id="101091"/>
    <lineage>
        <taxon>Eukaryota</taxon>
        <taxon>Fungi</taxon>
        <taxon>Fungi incertae sedis</taxon>
        <taxon>Mucoromycota</taxon>
        <taxon>Mucoromycotina</taxon>
        <taxon>Mucoromycetes</taxon>
        <taxon>Mucorales</taxon>
        <taxon>Mucorineae</taxon>
        <taxon>Choanephoraceae</taxon>
        <taxon>Choanephoroideae</taxon>
        <taxon>Choanephora</taxon>
    </lineage>
</organism>
<evidence type="ECO:0000313" key="4">
    <source>
        <dbReference type="Proteomes" id="UP000093000"/>
    </source>
</evidence>
<evidence type="ECO:0000256" key="1">
    <source>
        <dbReference type="RuleBase" id="RU363044"/>
    </source>
</evidence>
<comment type="catalytic activity">
    <reaction evidence="1">
        <text>ATP + H2O = ADP + phosphate + H(+)</text>
        <dbReference type="Rhea" id="RHEA:13065"/>
        <dbReference type="ChEBI" id="CHEBI:15377"/>
        <dbReference type="ChEBI" id="CHEBI:15378"/>
        <dbReference type="ChEBI" id="CHEBI:30616"/>
        <dbReference type="ChEBI" id="CHEBI:43474"/>
        <dbReference type="ChEBI" id="CHEBI:456216"/>
        <dbReference type="EC" id="5.6.2.3"/>
    </reaction>
</comment>
<comment type="cofactor">
    <cofactor evidence="1">
        <name>Mg(2+)</name>
        <dbReference type="ChEBI" id="CHEBI:18420"/>
    </cofactor>
</comment>
<dbReference type="STRING" id="101091.A0A1C7N0M4"/>
<protein>
    <recommendedName>
        <fullName evidence="1">ATP-dependent DNA helicase</fullName>
        <ecNumber evidence="1">5.6.2.3</ecNumber>
    </recommendedName>
</protein>
<dbReference type="AlphaFoldDB" id="A0A1C7N0M4"/>
<dbReference type="PANTHER" id="PTHR10492">
    <property type="match status" value="1"/>
</dbReference>
<dbReference type="GO" id="GO:0016887">
    <property type="term" value="F:ATP hydrolysis activity"/>
    <property type="evidence" value="ECO:0007669"/>
    <property type="project" value="RHEA"/>
</dbReference>
<dbReference type="Proteomes" id="UP000093000">
    <property type="component" value="Unassembled WGS sequence"/>
</dbReference>
<feature type="non-terminal residue" evidence="3">
    <location>
        <position position="864"/>
    </location>
</feature>
<keyword evidence="1" id="KW-0234">DNA repair</keyword>
<dbReference type="InterPro" id="IPR027417">
    <property type="entry name" value="P-loop_NTPase"/>
</dbReference>
<comment type="caution">
    <text evidence="3">The sequence shown here is derived from an EMBL/GenBank/DDBJ whole genome shotgun (WGS) entry which is preliminary data.</text>
</comment>
<feature type="domain" description="DNA helicase Pif1-like DEAD-box helicase" evidence="2">
    <location>
        <begin position="721"/>
        <end position="861"/>
    </location>
</feature>
<dbReference type="InterPro" id="IPR010285">
    <property type="entry name" value="DNA_helicase_pif1-like_DEAD"/>
</dbReference>
<dbReference type="GO" id="GO:0006310">
    <property type="term" value="P:DNA recombination"/>
    <property type="evidence" value="ECO:0007669"/>
    <property type="project" value="UniProtKB-KW"/>
</dbReference>
<dbReference type="GO" id="GO:0000723">
    <property type="term" value="P:telomere maintenance"/>
    <property type="evidence" value="ECO:0007669"/>
    <property type="project" value="InterPro"/>
</dbReference>
<dbReference type="Gene3D" id="3.40.50.300">
    <property type="entry name" value="P-loop containing nucleotide triphosphate hydrolases"/>
    <property type="match status" value="1"/>
</dbReference>
<reference evidence="3 4" key="1">
    <citation type="submission" date="2016-03" db="EMBL/GenBank/DDBJ databases">
        <title>Choanephora cucurbitarum.</title>
        <authorList>
            <person name="Min B."/>
            <person name="Park H."/>
            <person name="Park J.-H."/>
            <person name="Shin H.-D."/>
            <person name="Choi I.-G."/>
        </authorList>
    </citation>
    <scope>NUCLEOTIDE SEQUENCE [LARGE SCALE GENOMIC DNA]</scope>
    <source>
        <strain evidence="3 4">KUS-F28377</strain>
    </source>
</reference>
<accession>A0A1C7N0M4</accession>
<keyword evidence="1" id="KW-0378">Hydrolase</keyword>
<gene>
    <name evidence="3" type="ORF">A0J61_09288</name>
</gene>
<evidence type="ECO:0000259" key="2">
    <source>
        <dbReference type="Pfam" id="PF05970"/>
    </source>
</evidence>
<keyword evidence="1" id="KW-0547">Nucleotide-binding</keyword>
<dbReference type="OrthoDB" id="2272314at2759"/>
<dbReference type="InParanoid" id="A0A1C7N0M4"/>
<dbReference type="GO" id="GO:0006281">
    <property type="term" value="P:DNA repair"/>
    <property type="evidence" value="ECO:0007669"/>
    <property type="project" value="UniProtKB-KW"/>
</dbReference>
<name>A0A1C7N0M4_9FUNG</name>